<accession>A0A7W7PR88</accession>
<evidence type="ECO:0000313" key="3">
    <source>
        <dbReference type="Proteomes" id="UP000579523"/>
    </source>
</evidence>
<dbReference type="Proteomes" id="UP000579523">
    <property type="component" value="Unassembled WGS sequence"/>
</dbReference>
<dbReference type="Pfam" id="PF00583">
    <property type="entry name" value="Acetyltransf_1"/>
    <property type="match status" value="1"/>
</dbReference>
<gene>
    <name evidence="2" type="ORF">FHS37_003387</name>
</gene>
<organism evidence="2 3">
    <name type="scientific">Streptomyces griseomycini</name>
    <dbReference type="NCBI Taxonomy" id="66895"/>
    <lineage>
        <taxon>Bacteria</taxon>
        <taxon>Bacillati</taxon>
        <taxon>Actinomycetota</taxon>
        <taxon>Actinomycetes</taxon>
        <taxon>Kitasatosporales</taxon>
        <taxon>Streptomycetaceae</taxon>
        <taxon>Streptomyces</taxon>
    </lineage>
</organism>
<feature type="domain" description="N-acetyltransferase" evidence="1">
    <location>
        <begin position="85"/>
        <end position="222"/>
    </location>
</feature>
<dbReference type="SUPFAM" id="SSF55729">
    <property type="entry name" value="Acyl-CoA N-acyltransferases (Nat)"/>
    <property type="match status" value="1"/>
</dbReference>
<dbReference type="GO" id="GO:0016747">
    <property type="term" value="F:acyltransferase activity, transferring groups other than amino-acyl groups"/>
    <property type="evidence" value="ECO:0007669"/>
    <property type="project" value="InterPro"/>
</dbReference>
<dbReference type="AlphaFoldDB" id="A0A7W7PR88"/>
<keyword evidence="3" id="KW-1185">Reference proteome</keyword>
<dbReference type="EMBL" id="JACHJI010000005">
    <property type="protein sequence ID" value="MBB4899327.1"/>
    <property type="molecule type" value="Genomic_DNA"/>
</dbReference>
<dbReference type="InterPro" id="IPR016181">
    <property type="entry name" value="Acyl_CoA_acyltransferase"/>
</dbReference>
<protein>
    <submittedName>
        <fullName evidence="2">GNAT superfamily N-acetyltransferase</fullName>
    </submittedName>
</protein>
<dbReference type="RefSeq" id="WP_184821867.1">
    <property type="nucleotide sequence ID" value="NZ_JACHJI010000005.1"/>
</dbReference>
<evidence type="ECO:0000313" key="2">
    <source>
        <dbReference type="EMBL" id="MBB4899327.1"/>
    </source>
</evidence>
<comment type="caution">
    <text evidence="2">The sequence shown here is derived from an EMBL/GenBank/DDBJ whole genome shotgun (WGS) entry which is preliminary data.</text>
</comment>
<name>A0A7W7PR88_9ACTN</name>
<reference evidence="2 3" key="1">
    <citation type="submission" date="2020-08" db="EMBL/GenBank/DDBJ databases">
        <title>Genomic Encyclopedia of Type Strains, Phase III (KMG-III): the genomes of soil and plant-associated and newly described type strains.</title>
        <authorList>
            <person name="Whitman W."/>
        </authorList>
    </citation>
    <scope>NUCLEOTIDE SEQUENCE [LARGE SCALE GENOMIC DNA]</scope>
    <source>
        <strain evidence="2 3">CECT 3273</strain>
    </source>
</reference>
<evidence type="ECO:0000259" key="1">
    <source>
        <dbReference type="PROSITE" id="PS51186"/>
    </source>
</evidence>
<proteinExistence type="predicted"/>
<dbReference type="CDD" id="cd04301">
    <property type="entry name" value="NAT_SF"/>
    <property type="match status" value="1"/>
</dbReference>
<dbReference type="Gene3D" id="3.40.630.30">
    <property type="match status" value="1"/>
</dbReference>
<dbReference type="PROSITE" id="PS51186">
    <property type="entry name" value="GNAT"/>
    <property type="match status" value="1"/>
</dbReference>
<sequence>MSFAHTAEAVPAWVHGWSVSRGAAQPVSRAWGFTIDVGLPGHVVRHVLPAADEATVHKITESATAPGVWLKTFVPHETLEPWLAPGWRLAGGAGFLMSASLHAAHAQAPAKTPDGYRLRTWTRAGVTRALVRTTSGAFAARGQIAVTGPTVVIDQVETDPAHQRRGLGRLVMRVLTEAASEQGATAGLLGATREGRALYETMGWRVLAPLTGAVRGPDTADT</sequence>
<dbReference type="InterPro" id="IPR000182">
    <property type="entry name" value="GNAT_dom"/>
</dbReference>